<dbReference type="InterPro" id="IPR002938">
    <property type="entry name" value="FAD-bd"/>
</dbReference>
<reference evidence="4" key="2">
    <citation type="submission" date="2023-01" db="EMBL/GenBank/DDBJ databases">
        <authorList>
            <person name="Sun Q."/>
            <person name="Evtushenko L."/>
        </authorList>
    </citation>
    <scope>NUCLEOTIDE SEQUENCE</scope>
    <source>
        <strain evidence="4">VKM Ac-1246</strain>
    </source>
</reference>
<dbReference type="PRINTS" id="PR00420">
    <property type="entry name" value="RNGMNOXGNASE"/>
</dbReference>
<evidence type="ECO:0000256" key="2">
    <source>
        <dbReference type="ARBA" id="ARBA00023033"/>
    </source>
</evidence>
<keyword evidence="5" id="KW-1185">Reference proteome</keyword>
<protein>
    <submittedName>
        <fullName evidence="4">FAD-dependent oxidoreductase</fullName>
    </submittedName>
</protein>
<dbReference type="SUPFAM" id="SSF51905">
    <property type="entry name" value="FAD/NAD(P)-binding domain"/>
    <property type="match status" value="1"/>
</dbReference>
<dbReference type="PANTHER" id="PTHR13789">
    <property type="entry name" value="MONOOXYGENASE"/>
    <property type="match status" value="1"/>
</dbReference>
<evidence type="ECO:0000313" key="5">
    <source>
        <dbReference type="Proteomes" id="UP001142292"/>
    </source>
</evidence>
<feature type="domain" description="FAD-binding" evidence="3">
    <location>
        <begin position="236"/>
        <end position="302"/>
    </location>
</feature>
<reference evidence="4" key="1">
    <citation type="journal article" date="2014" name="Int. J. Syst. Evol. Microbiol.">
        <title>Complete genome of a new Firmicutes species belonging to the dominant human colonic microbiota ('Ruminococcus bicirculans') reveals two chromosomes and a selective capacity to utilize plant glucans.</title>
        <authorList>
            <consortium name="NISC Comparative Sequencing Program"/>
            <person name="Wegmann U."/>
            <person name="Louis P."/>
            <person name="Goesmann A."/>
            <person name="Henrissat B."/>
            <person name="Duncan S.H."/>
            <person name="Flint H.J."/>
        </authorList>
    </citation>
    <scope>NUCLEOTIDE SEQUENCE</scope>
    <source>
        <strain evidence="4">VKM Ac-1246</strain>
    </source>
</reference>
<sequence>MTVLERAPELGEVGAGISIWPRAWRILGDLGVADRLADGVRPAIQAGLRRPDGRWLAKVGPGAADRIPVMVHRARLHEALVDALVARDGVEVRTGVKVGGLADLDTLPGEPADLVVAADGIRSTIRHELHQRDDVRYAGYTAYRGVTAEPVPGEASTTGGETWGSGLRFGWAPLVDGRTYWFVSANRPAGEVGGDHHADVTALVGDWHDPIPQLLAATPPSAVIRGDISDLRLPLKRFDHGRVVLLGDAAHATTPNLGQGACAAIEDAAVLAAQLDGHARIADALVAYDRIRRPATQRLVRASRLVGALGQVENGALLKARDAGLAGLGAVAGLLSR</sequence>
<dbReference type="PANTHER" id="PTHR13789:SF309">
    <property type="entry name" value="PUTATIVE (AFU_ORTHOLOGUE AFUA_6G14510)-RELATED"/>
    <property type="match status" value="1"/>
</dbReference>
<dbReference type="InterPro" id="IPR036188">
    <property type="entry name" value="FAD/NAD-bd_sf"/>
</dbReference>
<dbReference type="InterPro" id="IPR050493">
    <property type="entry name" value="FAD-dep_Monooxygenase_BioMet"/>
</dbReference>
<gene>
    <name evidence="4" type="ORF">GCM10017579_43660</name>
</gene>
<comment type="caution">
    <text evidence="4">The sequence shown here is derived from an EMBL/GenBank/DDBJ whole genome shotgun (WGS) entry which is preliminary data.</text>
</comment>
<keyword evidence="2" id="KW-0503">Monooxygenase</keyword>
<evidence type="ECO:0000259" key="3">
    <source>
        <dbReference type="Pfam" id="PF01494"/>
    </source>
</evidence>
<organism evidence="4 5">
    <name type="scientific">Nocardioides luteus</name>
    <dbReference type="NCBI Taxonomy" id="1844"/>
    <lineage>
        <taxon>Bacteria</taxon>
        <taxon>Bacillati</taxon>
        <taxon>Actinomycetota</taxon>
        <taxon>Actinomycetes</taxon>
        <taxon>Propionibacteriales</taxon>
        <taxon>Nocardioidaceae</taxon>
        <taxon>Nocardioides</taxon>
    </lineage>
</organism>
<proteinExistence type="predicted"/>
<dbReference type="Pfam" id="PF01494">
    <property type="entry name" value="FAD_binding_3"/>
    <property type="match status" value="1"/>
</dbReference>
<evidence type="ECO:0000256" key="1">
    <source>
        <dbReference type="ARBA" id="ARBA00023002"/>
    </source>
</evidence>
<accession>A0ABQ5T1H7</accession>
<evidence type="ECO:0000313" key="4">
    <source>
        <dbReference type="EMBL" id="GLJ70330.1"/>
    </source>
</evidence>
<keyword evidence="1" id="KW-0560">Oxidoreductase</keyword>
<dbReference type="Proteomes" id="UP001142292">
    <property type="component" value="Unassembled WGS sequence"/>
</dbReference>
<dbReference type="EMBL" id="BSEL01000011">
    <property type="protein sequence ID" value="GLJ70330.1"/>
    <property type="molecule type" value="Genomic_DNA"/>
</dbReference>
<name>A0ABQ5T1H7_9ACTN</name>
<dbReference type="Gene3D" id="3.50.50.60">
    <property type="entry name" value="FAD/NAD(P)-binding domain"/>
    <property type="match status" value="1"/>
</dbReference>